<dbReference type="EMBL" id="CP006764">
    <property type="protein sequence ID" value="AIT60982.1"/>
    <property type="molecule type" value="Genomic_DNA"/>
</dbReference>
<accession>A0A097IFS2</accession>
<keyword evidence="2" id="KW-1185">Reference proteome</keyword>
<protein>
    <submittedName>
        <fullName evidence="1">Uncharacterized protein</fullName>
    </submittedName>
</protein>
<gene>
    <name evidence="1" type="ORF">CDOO_06740</name>
</gene>
<reference evidence="1 2" key="1">
    <citation type="submission" date="2013-09" db="EMBL/GenBank/DDBJ databases">
        <title>Complete genome sequence of Corynebacterium doosanense CAU 212(T) (=DSM 45436(T)), isolated from activated sludge.</title>
        <authorList>
            <person name="Schaffert L."/>
            <person name="Albersmeier A."/>
            <person name="Kalinowski J."/>
            <person name="Ruckert C."/>
        </authorList>
    </citation>
    <scope>NUCLEOTIDE SEQUENCE [LARGE SCALE GENOMIC DNA]</scope>
    <source>
        <strain evidence="1 2">CAU 212</strain>
    </source>
</reference>
<dbReference type="RefSeq" id="WP_020384657.1">
    <property type="nucleotide sequence ID" value="NZ_AQUX01000008.1"/>
</dbReference>
<dbReference type="eggNOG" id="ENOG5030N37">
    <property type="taxonomic scope" value="Bacteria"/>
</dbReference>
<organism evidence="1 2">
    <name type="scientific">Corynebacterium doosanense CAU 212 = DSM 45436</name>
    <dbReference type="NCBI Taxonomy" id="558173"/>
    <lineage>
        <taxon>Bacteria</taxon>
        <taxon>Bacillati</taxon>
        <taxon>Actinomycetota</taxon>
        <taxon>Actinomycetes</taxon>
        <taxon>Mycobacteriales</taxon>
        <taxon>Corynebacteriaceae</taxon>
        <taxon>Corynebacterium</taxon>
    </lineage>
</organism>
<sequence>MPTIPASWIPHRRDDGEVIGWIDMESHAPRCVPIDRLGRHLEPVDEWLEAEAVLEERGLSFLTGSFLHADNVVRIRHLDDRQVVVTTALTDAVGDVGTEYRLPFPPGEQLSQLNQG</sequence>
<evidence type="ECO:0000313" key="2">
    <source>
        <dbReference type="Proteomes" id="UP000029914"/>
    </source>
</evidence>
<dbReference type="OrthoDB" id="68692at2"/>
<proteinExistence type="predicted"/>
<dbReference type="HOGENOM" id="CLU_147825_0_0_11"/>
<evidence type="ECO:0000313" key="1">
    <source>
        <dbReference type="EMBL" id="AIT60982.1"/>
    </source>
</evidence>
<dbReference type="KEGG" id="cdo:CDOO_06740"/>
<name>A0A097IFS2_9CORY</name>
<dbReference type="Proteomes" id="UP000029914">
    <property type="component" value="Chromosome"/>
</dbReference>
<dbReference type="AlphaFoldDB" id="A0A097IFS2"/>